<dbReference type="PROSITE" id="PS51833">
    <property type="entry name" value="HDOD"/>
    <property type="match status" value="1"/>
</dbReference>
<dbReference type="Gene3D" id="3.20.20.450">
    <property type="entry name" value="EAL domain"/>
    <property type="match status" value="1"/>
</dbReference>
<dbReference type="AlphaFoldDB" id="A0A3E0TQC5"/>
<dbReference type="PIRSF" id="PIRSF003180">
    <property type="entry name" value="DiGMPpdiest_YuxH"/>
    <property type="match status" value="1"/>
</dbReference>
<sequence>MYSTYIARQAILDRNANTIGYELLFRDSSKNEFPIVDPDVASAKLIIQNHIHGDIEAITMGKVAFINFTQECLVHKFPLLFDPKSIVIEVAEQENNAERLLKLVKSYHQRGYQLALTAYDTGRKWDAFFPYLAYIKVDIDVINPKRLFSVSERLKPYDIKLVAEKVESNLQLLSLVEVGFNYYQGYFYHEPEIIEGQTLAPVKAQMVSLMNEAFKSPMDFDAIARVISQDVQLSVGLLKMVNNVATGTRVEITSLKQAAAYLGEEKLRQFVSILALSKMTTEKTQEAAKQALVTAKLMEAIAGQGMFVQIKELAFITGLLSSIDVVLGQPISEVVRQIPLAKPIELALLGNDGLLGELLTLTTSYILGNSEEINSLIDTYMLDAQIIHQDFVAASKWCQSLTA</sequence>
<evidence type="ECO:0000259" key="1">
    <source>
        <dbReference type="PROSITE" id="PS51833"/>
    </source>
</evidence>
<accession>A0A3E0TQC5</accession>
<dbReference type="Gene3D" id="1.10.3210.10">
    <property type="entry name" value="Hypothetical protein af1432"/>
    <property type="match status" value="1"/>
</dbReference>
<dbReference type="EMBL" id="QUOU01000001">
    <property type="protein sequence ID" value="REL26698.1"/>
    <property type="molecule type" value="Genomic_DNA"/>
</dbReference>
<dbReference type="InterPro" id="IPR014408">
    <property type="entry name" value="dGMP_Pdiesterase_EAL/HD-GYP"/>
</dbReference>
<dbReference type="OrthoDB" id="9804751at2"/>
<reference evidence="2 3" key="1">
    <citation type="submission" date="2018-08" db="EMBL/GenBank/DDBJ databases">
        <title>Thalassotalea euphylliae genome.</title>
        <authorList>
            <person name="Summers S."/>
            <person name="Rice S.A."/>
            <person name="Freckelton M.L."/>
            <person name="Nedved B.T."/>
            <person name="Hadfield M.G."/>
        </authorList>
    </citation>
    <scope>NUCLEOTIDE SEQUENCE [LARGE SCALE GENOMIC DNA]</scope>
    <source>
        <strain evidence="2 3">H1</strain>
    </source>
</reference>
<dbReference type="Pfam" id="PF08668">
    <property type="entry name" value="HDOD"/>
    <property type="match status" value="1"/>
</dbReference>
<dbReference type="PANTHER" id="PTHR33525">
    <property type="match status" value="1"/>
</dbReference>
<feature type="domain" description="HDOD" evidence="1">
    <location>
        <begin position="199"/>
        <end position="386"/>
    </location>
</feature>
<dbReference type="Proteomes" id="UP000256478">
    <property type="component" value="Unassembled WGS sequence"/>
</dbReference>
<comment type="caution">
    <text evidence="2">The sequence shown here is derived from an EMBL/GenBank/DDBJ whole genome shotgun (WGS) entry which is preliminary data.</text>
</comment>
<dbReference type="InterPro" id="IPR052340">
    <property type="entry name" value="RNase_Y/CdgJ"/>
</dbReference>
<dbReference type="InterPro" id="IPR001633">
    <property type="entry name" value="EAL_dom"/>
</dbReference>
<gene>
    <name evidence="2" type="ORF">DXX93_08990</name>
</gene>
<organism evidence="2 3">
    <name type="scientific">Thalassotalea euphylliae</name>
    <dbReference type="NCBI Taxonomy" id="1655234"/>
    <lineage>
        <taxon>Bacteria</taxon>
        <taxon>Pseudomonadati</taxon>
        <taxon>Pseudomonadota</taxon>
        <taxon>Gammaproteobacteria</taxon>
        <taxon>Alteromonadales</taxon>
        <taxon>Colwelliaceae</taxon>
        <taxon>Thalassotalea</taxon>
    </lineage>
</organism>
<dbReference type="PANTHER" id="PTHR33525:SF4">
    <property type="entry name" value="CYCLIC DI-GMP PHOSPHODIESTERASE CDGJ"/>
    <property type="match status" value="1"/>
</dbReference>
<dbReference type="SUPFAM" id="SSF141868">
    <property type="entry name" value="EAL domain-like"/>
    <property type="match status" value="1"/>
</dbReference>
<proteinExistence type="predicted"/>
<name>A0A3E0TQC5_9GAMM</name>
<dbReference type="Pfam" id="PF00563">
    <property type="entry name" value="EAL"/>
    <property type="match status" value="1"/>
</dbReference>
<dbReference type="InterPro" id="IPR035919">
    <property type="entry name" value="EAL_sf"/>
</dbReference>
<dbReference type="InterPro" id="IPR013976">
    <property type="entry name" value="HDOD"/>
</dbReference>
<dbReference type="RefSeq" id="WP_116007808.1">
    <property type="nucleotide sequence ID" value="NZ_QUOU01000001.1"/>
</dbReference>
<protein>
    <submittedName>
        <fullName evidence="2">HDOD domain-containing protein</fullName>
    </submittedName>
</protein>
<evidence type="ECO:0000313" key="2">
    <source>
        <dbReference type="EMBL" id="REL26698.1"/>
    </source>
</evidence>
<evidence type="ECO:0000313" key="3">
    <source>
        <dbReference type="Proteomes" id="UP000256478"/>
    </source>
</evidence>
<dbReference type="SUPFAM" id="SSF109604">
    <property type="entry name" value="HD-domain/PDEase-like"/>
    <property type="match status" value="1"/>
</dbReference>